<dbReference type="InterPro" id="IPR005574">
    <property type="entry name" value="Rpb4/RPC9"/>
</dbReference>
<feature type="region of interest" description="Disordered" evidence="7">
    <location>
        <begin position="28"/>
        <end position="47"/>
    </location>
</feature>
<protein>
    <recommendedName>
        <fullName evidence="3">DNA-directed RNA polymerase III subunit RPC9</fullName>
    </recommendedName>
</protein>
<gene>
    <name evidence="9" type="ORF">DVH24_001701</name>
</gene>
<comment type="caution">
    <text evidence="9">The sequence shown here is derived from an EMBL/GenBank/DDBJ whole genome shotgun (WGS) entry which is preliminary data.</text>
</comment>
<evidence type="ECO:0000256" key="5">
    <source>
        <dbReference type="ARBA" id="ARBA00023163"/>
    </source>
</evidence>
<proteinExistence type="inferred from homology"/>
<feature type="region of interest" description="Disordered" evidence="7">
    <location>
        <begin position="231"/>
        <end position="266"/>
    </location>
</feature>
<sequence length="266" mass="29928">MVITNSPPTRQPSAPSSSPSLWQLASCDHHHQTNTPPSPPKHSNRNLPITAVESTTTIILRIEIDHHHLMSSQIKEQSWREHKWLRETTWEWQPLLSISGLSRTLIVQLVPFLANSGVLTNFDVLNFLKTKGASKDLARVLANVAPSEYKIFDYLVATPACTQTRESIDEFKEKCREYDLAEAEVLNIINTRPYNVVGIFPMIEDIDSRLGDKIQDLVDMVVEVLPSLPVPAATDESGANTADAEKIEHENDNNEEEPENEEPMET</sequence>
<evidence type="ECO:0000256" key="1">
    <source>
        <dbReference type="ARBA" id="ARBA00004123"/>
    </source>
</evidence>
<dbReference type="GO" id="GO:0000166">
    <property type="term" value="F:nucleotide binding"/>
    <property type="evidence" value="ECO:0007669"/>
    <property type="project" value="InterPro"/>
</dbReference>
<feature type="compositionally biased region" description="Basic and acidic residues" evidence="7">
    <location>
        <begin position="243"/>
        <end position="252"/>
    </location>
</feature>
<keyword evidence="6" id="KW-0539">Nucleus</keyword>
<dbReference type="STRING" id="3750.A0A498IAM3"/>
<evidence type="ECO:0000313" key="9">
    <source>
        <dbReference type="EMBL" id="RXH78183.1"/>
    </source>
</evidence>
<dbReference type="Pfam" id="PF03874">
    <property type="entry name" value="RNA_pol_Rpb4"/>
    <property type="match status" value="1"/>
</dbReference>
<dbReference type="Proteomes" id="UP000290289">
    <property type="component" value="Chromosome 13"/>
</dbReference>
<dbReference type="SUPFAM" id="SSF47819">
    <property type="entry name" value="HRDC-like"/>
    <property type="match status" value="1"/>
</dbReference>
<dbReference type="GO" id="GO:0006384">
    <property type="term" value="P:transcription initiation at RNA polymerase III promoter"/>
    <property type="evidence" value="ECO:0007669"/>
    <property type="project" value="InterPro"/>
</dbReference>
<dbReference type="InterPro" id="IPR006590">
    <property type="entry name" value="RNA_pol_Rpb4/RPC9_core"/>
</dbReference>
<feature type="domain" description="RNA polymerase Rpb4/RPC9 core" evidence="8">
    <location>
        <begin position="111"/>
        <end position="228"/>
    </location>
</feature>
<keyword evidence="4" id="KW-0240">DNA-directed RNA polymerase</keyword>
<dbReference type="InterPro" id="IPR038846">
    <property type="entry name" value="RPC9"/>
</dbReference>
<evidence type="ECO:0000256" key="6">
    <source>
        <dbReference type="ARBA" id="ARBA00023242"/>
    </source>
</evidence>
<organism evidence="9 10">
    <name type="scientific">Malus domestica</name>
    <name type="common">Apple</name>
    <name type="synonym">Pyrus malus</name>
    <dbReference type="NCBI Taxonomy" id="3750"/>
    <lineage>
        <taxon>Eukaryota</taxon>
        <taxon>Viridiplantae</taxon>
        <taxon>Streptophyta</taxon>
        <taxon>Embryophyta</taxon>
        <taxon>Tracheophyta</taxon>
        <taxon>Spermatophyta</taxon>
        <taxon>Magnoliopsida</taxon>
        <taxon>eudicotyledons</taxon>
        <taxon>Gunneridae</taxon>
        <taxon>Pentapetalae</taxon>
        <taxon>rosids</taxon>
        <taxon>fabids</taxon>
        <taxon>Rosales</taxon>
        <taxon>Rosaceae</taxon>
        <taxon>Amygdaloideae</taxon>
        <taxon>Maleae</taxon>
        <taxon>Malus</taxon>
    </lineage>
</organism>
<dbReference type="GO" id="GO:0005666">
    <property type="term" value="C:RNA polymerase III complex"/>
    <property type="evidence" value="ECO:0007669"/>
    <property type="project" value="InterPro"/>
</dbReference>
<dbReference type="AlphaFoldDB" id="A0A498IAM3"/>
<dbReference type="PANTHER" id="PTHR15561">
    <property type="entry name" value="CALCITONIN GENE-RELATED PEPTIDE-RECEPTOR COMPONENT PROTEIN"/>
    <property type="match status" value="1"/>
</dbReference>
<dbReference type="Gene3D" id="1.20.1250.40">
    <property type="match status" value="1"/>
</dbReference>
<dbReference type="SMART" id="SM00657">
    <property type="entry name" value="RPOL4c"/>
    <property type="match status" value="1"/>
</dbReference>
<dbReference type="PANTHER" id="PTHR15561:SF0">
    <property type="entry name" value="DNA-DIRECTED RNA POLYMERASE III SUBUNIT RPC9"/>
    <property type="match status" value="1"/>
</dbReference>
<comment type="similarity">
    <text evidence="2">Belongs to the eukaryotic RPC9 RNA polymerase subunit family.</text>
</comment>
<dbReference type="InterPro" id="IPR038324">
    <property type="entry name" value="Rpb4/RPC9_sf"/>
</dbReference>
<keyword evidence="5" id="KW-0804">Transcription</keyword>
<evidence type="ECO:0000256" key="4">
    <source>
        <dbReference type="ARBA" id="ARBA00022478"/>
    </source>
</evidence>
<dbReference type="InterPro" id="IPR010997">
    <property type="entry name" value="HRDC-like_sf"/>
</dbReference>
<accession>A0A498IAM3</accession>
<evidence type="ECO:0000256" key="3">
    <source>
        <dbReference type="ARBA" id="ARBA00016672"/>
    </source>
</evidence>
<reference evidence="9 10" key="1">
    <citation type="submission" date="2018-10" db="EMBL/GenBank/DDBJ databases">
        <title>A high-quality apple genome assembly.</title>
        <authorList>
            <person name="Hu J."/>
        </authorList>
    </citation>
    <scope>NUCLEOTIDE SEQUENCE [LARGE SCALE GENOMIC DNA]</scope>
    <source>
        <strain evidence="10">cv. HFTH1</strain>
        <tissue evidence="9">Young leaf</tissue>
    </source>
</reference>
<evidence type="ECO:0000256" key="7">
    <source>
        <dbReference type="SAM" id="MobiDB-lite"/>
    </source>
</evidence>
<evidence type="ECO:0000259" key="8">
    <source>
        <dbReference type="SMART" id="SM00657"/>
    </source>
</evidence>
<evidence type="ECO:0000313" key="10">
    <source>
        <dbReference type="Proteomes" id="UP000290289"/>
    </source>
</evidence>
<feature type="region of interest" description="Disordered" evidence="7">
    <location>
        <begin position="1"/>
        <end position="22"/>
    </location>
</feature>
<name>A0A498IAM3_MALDO</name>
<comment type="subcellular location">
    <subcellularLocation>
        <location evidence="1">Nucleus</location>
    </subcellularLocation>
</comment>
<feature type="compositionally biased region" description="Acidic residues" evidence="7">
    <location>
        <begin position="253"/>
        <end position="266"/>
    </location>
</feature>
<evidence type="ECO:0000256" key="2">
    <source>
        <dbReference type="ARBA" id="ARBA00006898"/>
    </source>
</evidence>
<keyword evidence="10" id="KW-1185">Reference proteome</keyword>
<dbReference type="EMBL" id="RDQH01000339">
    <property type="protein sequence ID" value="RXH78183.1"/>
    <property type="molecule type" value="Genomic_DNA"/>
</dbReference>